<dbReference type="AlphaFoldDB" id="A0A6B0U5W8"/>
<dbReference type="EMBL" id="GIFC01005859">
    <property type="protein sequence ID" value="MXU87942.1"/>
    <property type="molecule type" value="Transcribed_RNA"/>
</dbReference>
<evidence type="ECO:0000313" key="1">
    <source>
        <dbReference type="EMBL" id="MXU87942.1"/>
    </source>
</evidence>
<name>A0A6B0U5W8_IXORI</name>
<protein>
    <submittedName>
        <fullName evidence="1">Uncharacterized protein</fullName>
    </submittedName>
</protein>
<reference evidence="1" key="1">
    <citation type="submission" date="2019-12" db="EMBL/GenBank/DDBJ databases">
        <title>An insight into the sialome of adult female Ixodes ricinus ticks feeding for 6 days.</title>
        <authorList>
            <person name="Perner J."/>
            <person name="Ribeiro J.M.C."/>
        </authorList>
    </citation>
    <scope>NUCLEOTIDE SEQUENCE</scope>
    <source>
        <strain evidence="1">Semi-engorged</strain>
        <tissue evidence="1">Salivary glands</tissue>
    </source>
</reference>
<proteinExistence type="predicted"/>
<sequence length="99" mass="11146">MPFVVSLIVLPTISDKRAHALFVGMLFSAGRSSPLVSLPPRLALSRLVIRDPLGSAVKCIVFDFPRNFLRRLQVANFAIRTCDVVHVPFWLLRHFTFGL</sequence>
<organism evidence="1">
    <name type="scientific">Ixodes ricinus</name>
    <name type="common">Common tick</name>
    <name type="synonym">Acarus ricinus</name>
    <dbReference type="NCBI Taxonomy" id="34613"/>
    <lineage>
        <taxon>Eukaryota</taxon>
        <taxon>Metazoa</taxon>
        <taxon>Ecdysozoa</taxon>
        <taxon>Arthropoda</taxon>
        <taxon>Chelicerata</taxon>
        <taxon>Arachnida</taxon>
        <taxon>Acari</taxon>
        <taxon>Parasitiformes</taxon>
        <taxon>Ixodida</taxon>
        <taxon>Ixodoidea</taxon>
        <taxon>Ixodidae</taxon>
        <taxon>Ixodinae</taxon>
        <taxon>Ixodes</taxon>
    </lineage>
</organism>
<accession>A0A6B0U5W8</accession>